<reference evidence="9" key="1">
    <citation type="submission" date="2021-02" db="EMBL/GenBank/DDBJ databases">
        <authorList>
            <person name="Nowell W R."/>
        </authorList>
    </citation>
    <scope>NUCLEOTIDE SEQUENCE</scope>
</reference>
<dbReference type="GO" id="GO:0005634">
    <property type="term" value="C:nucleus"/>
    <property type="evidence" value="ECO:0007669"/>
    <property type="project" value="TreeGrafter"/>
</dbReference>
<evidence type="ECO:0000256" key="4">
    <source>
        <dbReference type="ARBA" id="ARBA00040604"/>
    </source>
</evidence>
<dbReference type="PANTHER" id="PTHR23354">
    <property type="entry name" value="NUCLEOLAR PROTEIN 7/ESTROGEN RECEPTOR COACTIVATOR-RELATED"/>
    <property type="match status" value="1"/>
</dbReference>
<sequence length="999" mass="113231">MNSATSDEDELERSTNSQKSTQKVTSNITSSLNSLPSSIKSDLNRDKKRIRTVSQPKGTTSHTANNNDTLEKIALRYNTTPSELVQLNKLLTRTIFPGQTLFVPECEQQLTSSNNKTTVNPLPVEPLPNDLSSDRHHSTSSHGGSINKTFSLSTDEEKNSKFIVNNFLETSHPQQDVGPIVWSLTANTNKTPTPTTTTTTSSSASSTTASSSFKFPATVATTVMPGVIPGARPGHVERLKSEPKSTILPLFETDAMDVDDHEKPPTYNELMQTTKQSHLQHLQKALSQDESQQLDEECLQRFIKVNVKLMAENRCSVSGTLLVTPNAVMFDPDVLDPLVKHNGIDKYGLIIRMEMIAGIALYEDIAMYEHEATARDLEKNKLCHSTSIQQSLHDIEHVMNHTSDCETDVQHTIDFILESIESSFGEKTLKHQSSSTCMVYNASPTHQRQELFTKIESYTNENENNYMPNTMTTDMIDMFKPIGDFKHSITILLEDEFLKIKTQKCHLENCVPIDGLTKRFGEIDELLQKQQAMFVLPVIEIPYYLCVKTTTVQPKKQQTQSNFGDVYGKKQLDNEYWFSVPKEKNERQEFSFDKMSTTTIEDSDSFVDIDQLPSDDDNNHHHNTGHDHSSMQDDNSKGFVLLANDDPELTNSKSSQSNHYLRRQNTLLKEWEFQVMINNRKIPSLSSSSPATSSDSQSSSPLSRSFCTQEEEDQQQSEHYQVRRRIKPNDCSENNRRFTLHGILPIIGKQLSDHIITSKKSLLGQINDIKDKPQQQIARLRKRASSLMPSPLFLDRNDRRKSIISVDEIYRRINSNNSATLGFGITAPKLLQPSLILSEEQTKEILVELPARVHGSKWNLTFSTENHGFSLNALYRRSMEQDLDSTSLLIVKDVEQNIFGAFLSSRLMISDGFYGTGESFLFTFYPTFRVFHWSHHNLFFIKGDLHSLGFGSGEGTYGLWLDSDLYHGRTCPSKTYNNDYLTRSEDFIVSHVELWSFID</sequence>
<proteinExistence type="inferred from homology"/>
<dbReference type="Pfam" id="PF07534">
    <property type="entry name" value="TLD"/>
    <property type="match status" value="1"/>
</dbReference>
<dbReference type="SMART" id="SM00584">
    <property type="entry name" value="TLDc"/>
    <property type="match status" value="1"/>
</dbReference>
<dbReference type="SMART" id="SM00257">
    <property type="entry name" value="LysM"/>
    <property type="match status" value="1"/>
</dbReference>
<feature type="region of interest" description="Disordered" evidence="5">
    <location>
        <begin position="112"/>
        <end position="152"/>
    </location>
</feature>
<feature type="region of interest" description="Disordered" evidence="5">
    <location>
        <begin position="603"/>
        <end position="638"/>
    </location>
</feature>
<evidence type="ECO:0000313" key="11">
    <source>
        <dbReference type="EMBL" id="CAF3671052.1"/>
    </source>
</evidence>
<dbReference type="SUPFAM" id="SSF54106">
    <property type="entry name" value="LysM domain"/>
    <property type="match status" value="1"/>
</dbReference>
<dbReference type="GO" id="GO:0006979">
    <property type="term" value="P:response to oxidative stress"/>
    <property type="evidence" value="ECO:0007669"/>
    <property type="project" value="TreeGrafter"/>
</dbReference>
<accession>A0A813YLM3</accession>
<gene>
    <name evidence="9" type="ORF">GPM918_LOCUS7853</name>
    <name evidence="8" type="ORF">OVA965_LOCUS5230</name>
    <name evidence="11" type="ORF">SRO942_LOCUS7853</name>
    <name evidence="10" type="ORF">TMI583_LOCUS5228</name>
</gene>
<dbReference type="GO" id="GO:0005739">
    <property type="term" value="C:mitochondrion"/>
    <property type="evidence" value="ECO:0007669"/>
    <property type="project" value="UniProtKB-SubCell"/>
</dbReference>
<protein>
    <recommendedName>
        <fullName evidence="4">Oxidation resistance protein 1</fullName>
    </recommendedName>
</protein>
<feature type="domain" description="TLDc" evidence="7">
    <location>
        <begin position="835"/>
        <end position="998"/>
    </location>
</feature>
<feature type="compositionally biased region" description="Polar residues" evidence="5">
    <location>
        <begin position="140"/>
        <end position="152"/>
    </location>
</feature>
<feature type="compositionally biased region" description="Polar residues" evidence="5">
    <location>
        <begin position="52"/>
        <end position="67"/>
    </location>
</feature>
<comment type="similarity">
    <text evidence="2">Belongs to the OXR1 family.</text>
</comment>
<feature type="compositionally biased region" description="Polar residues" evidence="5">
    <location>
        <begin position="14"/>
        <end position="24"/>
    </location>
</feature>
<evidence type="ECO:0000256" key="2">
    <source>
        <dbReference type="ARBA" id="ARBA00009540"/>
    </source>
</evidence>
<evidence type="ECO:0000256" key="1">
    <source>
        <dbReference type="ARBA" id="ARBA00004173"/>
    </source>
</evidence>
<evidence type="ECO:0000259" key="7">
    <source>
        <dbReference type="PROSITE" id="PS51886"/>
    </source>
</evidence>
<dbReference type="Pfam" id="PF01476">
    <property type="entry name" value="LysM"/>
    <property type="match status" value="1"/>
</dbReference>
<organism evidence="9 12">
    <name type="scientific">Didymodactylos carnosus</name>
    <dbReference type="NCBI Taxonomy" id="1234261"/>
    <lineage>
        <taxon>Eukaryota</taxon>
        <taxon>Metazoa</taxon>
        <taxon>Spiralia</taxon>
        <taxon>Gnathifera</taxon>
        <taxon>Rotifera</taxon>
        <taxon>Eurotatoria</taxon>
        <taxon>Bdelloidea</taxon>
        <taxon>Philodinida</taxon>
        <taxon>Philodinidae</taxon>
        <taxon>Didymodactylos</taxon>
    </lineage>
</organism>
<dbReference type="PROSITE" id="PS51782">
    <property type="entry name" value="LYSM"/>
    <property type="match status" value="1"/>
</dbReference>
<dbReference type="InterPro" id="IPR018392">
    <property type="entry name" value="LysM"/>
</dbReference>
<keyword evidence="12" id="KW-1185">Reference proteome</keyword>
<dbReference type="PROSITE" id="PS51886">
    <property type="entry name" value="TLDC"/>
    <property type="match status" value="1"/>
</dbReference>
<evidence type="ECO:0000256" key="3">
    <source>
        <dbReference type="ARBA" id="ARBA00023128"/>
    </source>
</evidence>
<feature type="region of interest" description="Disordered" evidence="5">
    <location>
        <begin position="187"/>
        <end position="210"/>
    </location>
</feature>
<evidence type="ECO:0000313" key="9">
    <source>
        <dbReference type="EMBL" id="CAF0885772.1"/>
    </source>
</evidence>
<feature type="region of interest" description="Disordered" evidence="5">
    <location>
        <begin position="683"/>
        <end position="732"/>
    </location>
</feature>
<comment type="subcellular location">
    <subcellularLocation>
        <location evidence="1">Mitochondrion</location>
    </subcellularLocation>
</comment>
<dbReference type="AlphaFoldDB" id="A0A813YLM3"/>
<feature type="region of interest" description="Disordered" evidence="5">
    <location>
        <begin position="1"/>
        <end position="67"/>
    </location>
</feature>
<dbReference type="InterPro" id="IPR006571">
    <property type="entry name" value="TLDc_dom"/>
</dbReference>
<dbReference type="Proteomes" id="UP000681722">
    <property type="component" value="Unassembled WGS sequence"/>
</dbReference>
<feature type="compositionally biased region" description="Acidic residues" evidence="5">
    <location>
        <begin position="1"/>
        <end position="11"/>
    </location>
</feature>
<dbReference type="PANTHER" id="PTHR23354:SF62">
    <property type="entry name" value="MUSTARD, ISOFORM V"/>
    <property type="match status" value="1"/>
</dbReference>
<dbReference type="CDD" id="cd00118">
    <property type="entry name" value="LysM"/>
    <property type="match status" value="1"/>
</dbReference>
<evidence type="ECO:0000256" key="5">
    <source>
        <dbReference type="SAM" id="MobiDB-lite"/>
    </source>
</evidence>
<dbReference type="Proteomes" id="UP000677228">
    <property type="component" value="Unassembled WGS sequence"/>
</dbReference>
<keyword evidence="3" id="KW-0496">Mitochondrion</keyword>
<dbReference type="EMBL" id="CAJOBA010001451">
    <property type="protein sequence ID" value="CAF3596574.1"/>
    <property type="molecule type" value="Genomic_DNA"/>
</dbReference>
<evidence type="ECO:0000259" key="6">
    <source>
        <dbReference type="PROSITE" id="PS51782"/>
    </source>
</evidence>
<evidence type="ECO:0000313" key="8">
    <source>
        <dbReference type="EMBL" id="CAF0812673.1"/>
    </source>
</evidence>
<dbReference type="EMBL" id="CAJNOQ010001313">
    <property type="protein sequence ID" value="CAF0885772.1"/>
    <property type="molecule type" value="Genomic_DNA"/>
</dbReference>
<feature type="compositionally biased region" description="Low complexity" evidence="5">
    <location>
        <begin position="683"/>
        <end position="705"/>
    </location>
</feature>
<dbReference type="EMBL" id="CAJNOK010001451">
    <property type="protein sequence ID" value="CAF0812673.1"/>
    <property type="molecule type" value="Genomic_DNA"/>
</dbReference>
<dbReference type="InterPro" id="IPR036779">
    <property type="entry name" value="LysM_dom_sf"/>
</dbReference>
<dbReference type="Proteomes" id="UP000663829">
    <property type="component" value="Unassembled WGS sequence"/>
</dbReference>
<feature type="compositionally biased region" description="Basic and acidic residues" evidence="5">
    <location>
        <begin position="617"/>
        <end position="636"/>
    </location>
</feature>
<evidence type="ECO:0000313" key="12">
    <source>
        <dbReference type="Proteomes" id="UP000663829"/>
    </source>
</evidence>
<feature type="domain" description="LysM" evidence="6">
    <location>
        <begin position="60"/>
        <end position="103"/>
    </location>
</feature>
<feature type="compositionally biased region" description="Low complexity" evidence="5">
    <location>
        <begin position="25"/>
        <end position="41"/>
    </location>
</feature>
<dbReference type="Gene3D" id="3.10.350.10">
    <property type="entry name" value="LysM domain"/>
    <property type="match status" value="1"/>
</dbReference>
<comment type="caution">
    <text evidence="9">The sequence shown here is derived from an EMBL/GenBank/DDBJ whole genome shotgun (WGS) entry which is preliminary data.</text>
</comment>
<evidence type="ECO:0000313" key="10">
    <source>
        <dbReference type="EMBL" id="CAF3596574.1"/>
    </source>
</evidence>
<dbReference type="EMBL" id="CAJOBC010001313">
    <property type="protein sequence ID" value="CAF3671052.1"/>
    <property type="molecule type" value="Genomic_DNA"/>
</dbReference>
<name>A0A813YLM3_9BILA</name>
<dbReference type="Proteomes" id="UP000682733">
    <property type="component" value="Unassembled WGS sequence"/>
</dbReference>
<dbReference type="OrthoDB" id="26679at2759"/>